<evidence type="ECO:0000313" key="2">
    <source>
        <dbReference type="Proteomes" id="UP001152795"/>
    </source>
</evidence>
<dbReference type="InterPro" id="IPR025714">
    <property type="entry name" value="Methyltranfer_dom"/>
</dbReference>
<dbReference type="EMBL" id="CACRXK020000148">
    <property type="protein sequence ID" value="CAB3978865.1"/>
    <property type="molecule type" value="Genomic_DNA"/>
</dbReference>
<dbReference type="Pfam" id="PF13383">
    <property type="entry name" value="Methyltransf_22"/>
    <property type="match status" value="1"/>
</dbReference>
<dbReference type="OrthoDB" id="10006218at2759"/>
<dbReference type="PANTHER" id="PTHR32026:SF10">
    <property type="entry name" value="METHYLTRANSFERASE-LIKE PROTEIN 24-RELATED"/>
    <property type="match status" value="1"/>
</dbReference>
<dbReference type="InterPro" id="IPR026913">
    <property type="entry name" value="METTL24"/>
</dbReference>
<dbReference type="InterPro" id="IPR029063">
    <property type="entry name" value="SAM-dependent_MTases_sf"/>
</dbReference>
<reference evidence="1" key="1">
    <citation type="submission" date="2020-04" db="EMBL/GenBank/DDBJ databases">
        <authorList>
            <person name="Alioto T."/>
            <person name="Alioto T."/>
            <person name="Gomez Garrido J."/>
        </authorList>
    </citation>
    <scope>NUCLEOTIDE SEQUENCE</scope>
    <source>
        <strain evidence="1">A484AB</strain>
    </source>
</reference>
<proteinExistence type="predicted"/>
<dbReference type="AlphaFoldDB" id="A0A7D9HAP2"/>
<name>A0A7D9HAP2_PARCT</name>
<keyword evidence="2" id="KW-1185">Reference proteome</keyword>
<comment type="caution">
    <text evidence="1">The sequence shown here is derived from an EMBL/GenBank/DDBJ whole genome shotgun (WGS) entry which is preliminary data.</text>
</comment>
<organism evidence="1 2">
    <name type="scientific">Paramuricea clavata</name>
    <name type="common">Red gorgonian</name>
    <name type="synonym">Violescent sea-whip</name>
    <dbReference type="NCBI Taxonomy" id="317549"/>
    <lineage>
        <taxon>Eukaryota</taxon>
        <taxon>Metazoa</taxon>
        <taxon>Cnidaria</taxon>
        <taxon>Anthozoa</taxon>
        <taxon>Octocorallia</taxon>
        <taxon>Malacalcyonacea</taxon>
        <taxon>Plexauridae</taxon>
        <taxon>Paramuricea</taxon>
    </lineage>
</organism>
<evidence type="ECO:0000313" key="1">
    <source>
        <dbReference type="EMBL" id="CAB3978865.1"/>
    </source>
</evidence>
<protein>
    <submittedName>
        <fullName evidence="1">Uncharacterized protein</fullName>
    </submittedName>
</protein>
<dbReference type="Proteomes" id="UP001152795">
    <property type="component" value="Unassembled WGS sequence"/>
</dbReference>
<dbReference type="SUPFAM" id="SSF53335">
    <property type="entry name" value="S-adenosyl-L-methionine-dependent methyltransferases"/>
    <property type="match status" value="1"/>
</dbReference>
<accession>A0A7D9HAP2</accession>
<sequence length="240" mass="27987">MAGTGSYDDEMRRYNLFMSSQGVICQKIRHFGGIYMKDKNPPEFDPDGSWYLCLDPEVSLRPGSCIVYSIGINDEWSFDDSIANYGCRVYAFDPTMSKETHLRSPFIQFFKVGLADFDSEGTPGESGKAAWRTRTLKSIITELRHNKKLVDVLKMDIEWDEWKCLPQMLSDGTLKKYVKQLDVEFHVVDRTPFGIRRYYGIAMWLDRQGFKIANMHRNMYCRECYETTFINTNLINLPLR</sequence>
<gene>
    <name evidence="1" type="ORF">PACLA_8A029465</name>
</gene>
<dbReference type="PANTHER" id="PTHR32026">
    <property type="entry name" value="METHYLTRANSFERASE-LIKE PROTEIN 24"/>
    <property type="match status" value="1"/>
</dbReference>